<dbReference type="RefSeq" id="WP_089852308.1">
    <property type="nucleotide sequence ID" value="NZ_FPAQ01000061.1"/>
</dbReference>
<dbReference type="AlphaFoldDB" id="A0A1I7CTM0"/>
<dbReference type="OrthoDB" id="6165243at2"/>
<protein>
    <submittedName>
        <fullName evidence="1">Uncharacterized protein</fullName>
    </submittedName>
</protein>
<name>A0A1I7CTM0_9GAMM</name>
<accession>A0A1I7CTM0</accession>
<evidence type="ECO:0000313" key="2">
    <source>
        <dbReference type="Proteomes" id="UP000199594"/>
    </source>
</evidence>
<proteinExistence type="predicted"/>
<sequence length="162" mass="17862">MLKLTQNDVTIEVILREGLDEETLEAVVVPATEAQRRNLGTAAVGQAWMAWSPGEATPKMIKFMPPSRVSEEGWRELLKCYRFALRAADIHEVASLALPLPEEVGLSPIEDGLAARLCLTILKEIGEHHHLKHLQLIASGHQEAVLYANRLVEEQGVSAPLT</sequence>
<dbReference type="EMBL" id="FPAQ01000061">
    <property type="protein sequence ID" value="SFU02765.1"/>
    <property type="molecule type" value="Genomic_DNA"/>
</dbReference>
<evidence type="ECO:0000313" key="1">
    <source>
        <dbReference type="EMBL" id="SFU02765.1"/>
    </source>
</evidence>
<organism evidence="1 2">
    <name type="scientific">Halomonas saccharevitans</name>
    <dbReference type="NCBI Taxonomy" id="416872"/>
    <lineage>
        <taxon>Bacteria</taxon>
        <taxon>Pseudomonadati</taxon>
        <taxon>Pseudomonadota</taxon>
        <taxon>Gammaproteobacteria</taxon>
        <taxon>Oceanospirillales</taxon>
        <taxon>Halomonadaceae</taxon>
        <taxon>Halomonas</taxon>
    </lineage>
</organism>
<dbReference type="Proteomes" id="UP000199594">
    <property type="component" value="Unassembled WGS sequence"/>
</dbReference>
<gene>
    <name evidence="1" type="ORF">SAMN04487956_1615</name>
</gene>
<reference evidence="1 2" key="1">
    <citation type="submission" date="2016-10" db="EMBL/GenBank/DDBJ databases">
        <authorList>
            <person name="de Groot N.N."/>
        </authorList>
    </citation>
    <scope>NUCLEOTIDE SEQUENCE [LARGE SCALE GENOMIC DNA]</scope>
    <source>
        <strain evidence="1 2">CGMCC 1.6493</strain>
    </source>
</reference>